<dbReference type="RefSeq" id="WP_048718964.1">
    <property type="nucleotide sequence ID" value="NZ_CAAKOC010000240.1"/>
</dbReference>
<dbReference type="GO" id="GO:0003677">
    <property type="term" value="F:DNA binding"/>
    <property type="evidence" value="ECO:0007669"/>
    <property type="project" value="UniProtKB-KW"/>
</dbReference>
<feature type="domain" description="Sugar-binding" evidence="5">
    <location>
        <begin position="56"/>
        <end position="309"/>
    </location>
</feature>
<dbReference type="InterPro" id="IPR051054">
    <property type="entry name" value="SorC_transcr_regulators"/>
</dbReference>
<evidence type="ECO:0000313" key="9">
    <source>
        <dbReference type="Proteomes" id="UP000288388"/>
    </source>
</evidence>
<dbReference type="PANTHER" id="PTHR34294:SF1">
    <property type="entry name" value="TRANSCRIPTIONAL REGULATOR LSRR"/>
    <property type="match status" value="1"/>
</dbReference>
<evidence type="ECO:0000313" key="8">
    <source>
        <dbReference type="EMBL" id="RVU93530.1"/>
    </source>
</evidence>
<evidence type="ECO:0000313" key="10">
    <source>
        <dbReference type="Proteomes" id="UP001264335"/>
    </source>
</evidence>
<accession>A0A2N8PZD1</accession>
<dbReference type="Proteomes" id="UP001264335">
    <property type="component" value="Unassembled WGS sequence"/>
</dbReference>
<organism evidence="8 9">
    <name type="scientific">Enterococcus avium</name>
    <name type="common">Streptococcus avium</name>
    <dbReference type="NCBI Taxonomy" id="33945"/>
    <lineage>
        <taxon>Bacteria</taxon>
        <taxon>Bacillati</taxon>
        <taxon>Bacillota</taxon>
        <taxon>Bacilli</taxon>
        <taxon>Lactobacillales</taxon>
        <taxon>Enterococcaceae</taxon>
        <taxon>Enterococcus</taxon>
    </lineage>
</organism>
<keyword evidence="3" id="KW-0238">DNA-binding</keyword>
<sequence length="311" mass="34464">MANDISTLLKVAEMYYLDRMNQNDIAKIIGVSRPSISRMLEEAREKQIVKITIEAPFERNNALMTKLKEKFDLLEVIVVKSLGDYEFNLDNVGKASADYINGVLADDKLLGISWGRTVEKMVKHFPDHELKNVHVVQLTGSLGPNRTVMDGNELVFRLAQKLDGRHEFFNAPAFVNSRKLQEELLAQPQIDLNISLGRKIDVAFSGIGNIETTRNTLVSSGILDNRDLNDLLAEGAVGTMIGRAFDVEGKEIQYRNQFPISSGLDSLRLSPISIGAVCSKKRATATLGAINGKLINVLICDEEVGYELLNS</sequence>
<dbReference type="EMBL" id="RYZS01000001">
    <property type="protein sequence ID" value="RVU93530.1"/>
    <property type="molecule type" value="Genomic_DNA"/>
</dbReference>
<keyword evidence="4" id="KW-0804">Transcription</keyword>
<evidence type="ECO:0000256" key="3">
    <source>
        <dbReference type="ARBA" id="ARBA00023125"/>
    </source>
</evidence>
<comment type="similarity">
    <text evidence="1">Belongs to the SorC transcriptional regulatory family.</text>
</comment>
<dbReference type="AlphaFoldDB" id="A0A2N8PZD1"/>
<dbReference type="PANTHER" id="PTHR34294">
    <property type="entry name" value="TRANSCRIPTIONAL REGULATOR-RELATED"/>
    <property type="match status" value="1"/>
</dbReference>
<evidence type="ECO:0000313" key="6">
    <source>
        <dbReference type="EMBL" id="MDT2403442.1"/>
    </source>
</evidence>
<dbReference type="EMBL" id="JARPWH010000051">
    <property type="protein sequence ID" value="MDT2403442.1"/>
    <property type="molecule type" value="Genomic_DNA"/>
</dbReference>
<comment type="caution">
    <text evidence="8">The sequence shown here is derived from an EMBL/GenBank/DDBJ whole genome shotgun (WGS) entry which is preliminary data.</text>
</comment>
<reference evidence="8 9" key="1">
    <citation type="submission" date="2018-12" db="EMBL/GenBank/DDBJ databases">
        <title>A novel vanA-carrying plasmid in a clinical isolate of Enterococcus avium.</title>
        <authorList>
            <person name="Bernasconi O.J."/>
            <person name="Luzzaro F."/>
            <person name="Endimiani A."/>
        </authorList>
    </citation>
    <scope>NUCLEOTIDE SEQUENCE [LARGE SCALE GENOMIC DNA]</scope>
    <source>
        <strain evidence="8 9">LC0559/18</strain>
    </source>
</reference>
<keyword evidence="2" id="KW-0805">Transcription regulation</keyword>
<dbReference type="EMBL" id="JARPWY010000052">
    <property type="protein sequence ID" value="MDT2515730.1"/>
    <property type="molecule type" value="Genomic_DNA"/>
</dbReference>
<dbReference type="Gene3D" id="3.40.50.1360">
    <property type="match status" value="1"/>
</dbReference>
<evidence type="ECO:0000259" key="5">
    <source>
        <dbReference type="Pfam" id="PF04198"/>
    </source>
</evidence>
<evidence type="ECO:0000256" key="2">
    <source>
        <dbReference type="ARBA" id="ARBA00023015"/>
    </source>
</evidence>
<dbReference type="InterPro" id="IPR037171">
    <property type="entry name" value="NagB/RpiA_transferase-like"/>
</dbReference>
<protein>
    <submittedName>
        <fullName evidence="6">Sugar-binding domain-containing protein</fullName>
    </submittedName>
</protein>
<dbReference type="Proteomes" id="UP001260773">
    <property type="component" value="Unassembled WGS sequence"/>
</dbReference>
<name>A0A2N8PZD1_ENTAV</name>
<dbReference type="Gene3D" id="1.10.10.60">
    <property type="entry name" value="Homeodomain-like"/>
    <property type="match status" value="1"/>
</dbReference>
<gene>
    <name evidence="8" type="ORF">EK398_00880</name>
    <name evidence="6" type="ORF">P7D43_13800</name>
    <name evidence="7" type="ORF">P7D79_16010</name>
</gene>
<dbReference type="Pfam" id="PF04198">
    <property type="entry name" value="Sugar-bind"/>
    <property type="match status" value="1"/>
</dbReference>
<reference evidence="6 10" key="2">
    <citation type="submission" date="2023-03" db="EMBL/GenBank/DDBJ databases">
        <authorList>
            <person name="Shen W."/>
            <person name="Cai J."/>
        </authorList>
    </citation>
    <scope>NUCLEOTIDE SEQUENCE</scope>
    <source>
        <strain evidence="6">P33-2</strain>
        <strain evidence="7 10">Y2</strain>
    </source>
</reference>
<proteinExistence type="inferred from homology"/>
<evidence type="ECO:0000313" key="7">
    <source>
        <dbReference type="EMBL" id="MDT2515730.1"/>
    </source>
</evidence>
<evidence type="ECO:0000256" key="1">
    <source>
        <dbReference type="ARBA" id="ARBA00010466"/>
    </source>
</evidence>
<dbReference type="GO" id="GO:0030246">
    <property type="term" value="F:carbohydrate binding"/>
    <property type="evidence" value="ECO:0007669"/>
    <property type="project" value="InterPro"/>
</dbReference>
<dbReference type="Proteomes" id="UP000288388">
    <property type="component" value="Unassembled WGS sequence"/>
</dbReference>
<evidence type="ECO:0000256" key="4">
    <source>
        <dbReference type="ARBA" id="ARBA00023163"/>
    </source>
</evidence>
<dbReference type="SUPFAM" id="SSF100950">
    <property type="entry name" value="NagB/RpiA/CoA transferase-like"/>
    <property type="match status" value="1"/>
</dbReference>
<dbReference type="InterPro" id="IPR007324">
    <property type="entry name" value="Sugar-bd_dom_put"/>
</dbReference>